<evidence type="ECO:0000259" key="3">
    <source>
        <dbReference type="PROSITE" id="PS50977"/>
    </source>
</evidence>
<accession>E3DRV3</accession>
<dbReference type="EMBL" id="CP002175">
    <property type="protein sequence ID" value="ADO78167.1"/>
    <property type="molecule type" value="Genomic_DNA"/>
</dbReference>
<dbReference type="InterPro" id="IPR009057">
    <property type="entry name" value="Homeodomain-like_sf"/>
</dbReference>
<feature type="DNA-binding region" description="H-T-H motif" evidence="2">
    <location>
        <begin position="36"/>
        <end position="55"/>
    </location>
</feature>
<dbReference type="SUPFAM" id="SSF46689">
    <property type="entry name" value="Homeodomain-like"/>
    <property type="match status" value="1"/>
</dbReference>
<gene>
    <name evidence="4" type="ordered locus">Hprae_2046</name>
</gene>
<name>E3DRV3_HALPG</name>
<evidence type="ECO:0000256" key="2">
    <source>
        <dbReference type="PROSITE-ProRule" id="PRU00335"/>
    </source>
</evidence>
<dbReference type="PROSITE" id="PS01081">
    <property type="entry name" value="HTH_TETR_1"/>
    <property type="match status" value="1"/>
</dbReference>
<dbReference type="Pfam" id="PF00440">
    <property type="entry name" value="TetR_N"/>
    <property type="match status" value="1"/>
</dbReference>
<dbReference type="InterPro" id="IPR001647">
    <property type="entry name" value="HTH_TetR"/>
</dbReference>
<organism evidence="4 5">
    <name type="scientific">Halanaerobium praevalens (strain ATCC 33744 / DSM 2228 / GSL)</name>
    <dbReference type="NCBI Taxonomy" id="572479"/>
    <lineage>
        <taxon>Bacteria</taxon>
        <taxon>Bacillati</taxon>
        <taxon>Bacillota</taxon>
        <taxon>Clostridia</taxon>
        <taxon>Halanaerobiales</taxon>
        <taxon>Halanaerobiaceae</taxon>
        <taxon>Halanaerobium</taxon>
    </lineage>
</organism>
<proteinExistence type="predicted"/>
<feature type="domain" description="HTH tetR-type" evidence="3">
    <location>
        <begin position="13"/>
        <end position="73"/>
    </location>
</feature>
<dbReference type="InterPro" id="IPR023772">
    <property type="entry name" value="DNA-bd_HTH_TetR-type_CS"/>
</dbReference>
<dbReference type="Proteomes" id="UP000006866">
    <property type="component" value="Chromosome"/>
</dbReference>
<dbReference type="Gene3D" id="1.10.357.10">
    <property type="entry name" value="Tetracycline Repressor, domain 2"/>
    <property type="match status" value="1"/>
</dbReference>
<dbReference type="PRINTS" id="PR00455">
    <property type="entry name" value="HTHTETR"/>
</dbReference>
<reference evidence="5" key="1">
    <citation type="submission" date="2010-10" db="EMBL/GenBank/DDBJ databases">
        <title>The complete genome of Halanaerobium praevalens DSM 2228.</title>
        <authorList>
            <consortium name="US DOE Joint Genome Institute (JGI-PGF)"/>
            <person name="Lucas S."/>
            <person name="Copeland A."/>
            <person name="Lapidus A."/>
            <person name="Glavina del Rio T."/>
            <person name="Dalin E."/>
            <person name="Tice H."/>
            <person name="Bruce D."/>
            <person name="Goodwin L."/>
            <person name="Pitluck S."/>
            <person name="Kyrpides N."/>
            <person name="Mavromatis K."/>
            <person name="Ivanova N."/>
            <person name="Ovchinnikova G."/>
            <person name="Chertkov O."/>
            <person name="Detter J.C."/>
            <person name="Han C."/>
            <person name="Larimer F."/>
            <person name="Land M."/>
            <person name="Hauser L."/>
            <person name="Markowitz V."/>
            <person name="Cheng J.-F."/>
            <person name="Hugenholtz P."/>
            <person name="Woyke T."/>
            <person name="Wu D."/>
            <person name="Tindall B."/>
            <person name="Pomrenke H.G."/>
            <person name="Brambilla E."/>
            <person name="Klenk H.-P."/>
            <person name="Eisen J.A."/>
        </authorList>
    </citation>
    <scope>NUCLEOTIDE SEQUENCE [LARGE SCALE GENOMIC DNA]</scope>
    <source>
        <strain evidence="5">ATCC 33744 / DSM 2228 / GSL</strain>
    </source>
</reference>
<evidence type="ECO:0000313" key="4">
    <source>
        <dbReference type="EMBL" id="ADO78167.1"/>
    </source>
</evidence>
<dbReference type="SUPFAM" id="SSF48498">
    <property type="entry name" value="Tetracyclin repressor-like, C-terminal domain"/>
    <property type="match status" value="1"/>
</dbReference>
<dbReference type="AlphaFoldDB" id="E3DRV3"/>
<dbReference type="PANTHER" id="PTHR43479:SF11">
    <property type="entry name" value="ACREF_ENVCD OPERON REPRESSOR-RELATED"/>
    <property type="match status" value="1"/>
</dbReference>
<dbReference type="HOGENOM" id="CLU_069356_12_7_9"/>
<keyword evidence="1 2" id="KW-0238">DNA-binding</keyword>
<keyword evidence="5" id="KW-1185">Reference proteome</keyword>
<dbReference type="PANTHER" id="PTHR43479">
    <property type="entry name" value="ACREF/ENVCD OPERON REPRESSOR-RELATED"/>
    <property type="match status" value="1"/>
</dbReference>
<dbReference type="PROSITE" id="PS50977">
    <property type="entry name" value="HTH_TETR_2"/>
    <property type="match status" value="1"/>
</dbReference>
<protein>
    <submittedName>
        <fullName evidence="4">Transcriptional regulator, TetR family</fullName>
    </submittedName>
</protein>
<sequence length="198" mass="23276">MTKKVNSRKKQAEFTKNKIFETATDLIEKKGYNQVTIREICKKAGVAKGTFYHYFSAKEDLIIETYKRIDQYYDEIIEKGFSCDNTIQQIIEIVAHKAVYVQKCKIDKVKEVYKAQMEVGNNFFTSKDRSSYKILYNIIQKAQANNEFIKTKTAAEITTFIWIIVRGIIYDWCVNNGSYDLETFLKKYIKDILQTFLK</sequence>
<dbReference type="PATRIC" id="fig|572479.3.peg.2084"/>
<evidence type="ECO:0000256" key="1">
    <source>
        <dbReference type="ARBA" id="ARBA00023125"/>
    </source>
</evidence>
<dbReference type="GO" id="GO:0003677">
    <property type="term" value="F:DNA binding"/>
    <property type="evidence" value="ECO:0007669"/>
    <property type="project" value="UniProtKB-UniRule"/>
</dbReference>
<reference evidence="4 5" key="2">
    <citation type="journal article" date="2011" name="Stand. Genomic Sci.">
        <title>Complete genome sequence of the extremely halophilic Halanaerobium praevalens type strain (GSL).</title>
        <authorList>
            <person name="Ivanova N."/>
            <person name="Sikorski J."/>
            <person name="Chertkov O."/>
            <person name="Nolan M."/>
            <person name="Lucas S."/>
            <person name="Hammon N."/>
            <person name="Deshpande S."/>
            <person name="Cheng J.F."/>
            <person name="Tapia R."/>
            <person name="Han C."/>
            <person name="Goodwin L."/>
            <person name="Pitluck S."/>
            <person name="Huntemann M."/>
            <person name="Liolios K."/>
            <person name="Pagani I."/>
            <person name="Mavromatis K."/>
            <person name="Ovchinikova G."/>
            <person name="Pati A."/>
            <person name="Chen A."/>
            <person name="Palaniappan K."/>
            <person name="Land M."/>
            <person name="Hauser L."/>
            <person name="Brambilla E.M."/>
            <person name="Kannan K.P."/>
            <person name="Rohde M."/>
            <person name="Tindall B.J."/>
            <person name="Goker M."/>
            <person name="Detter J.C."/>
            <person name="Woyke T."/>
            <person name="Bristow J."/>
            <person name="Eisen J.A."/>
            <person name="Markowitz V."/>
            <person name="Hugenholtz P."/>
            <person name="Kyrpides N.C."/>
            <person name="Klenk H.P."/>
            <person name="Lapidus A."/>
        </authorList>
    </citation>
    <scope>NUCLEOTIDE SEQUENCE [LARGE SCALE GENOMIC DNA]</scope>
    <source>
        <strain evidence="5">ATCC 33744 / DSM 2228 / GSL</strain>
    </source>
</reference>
<dbReference type="InterPro" id="IPR036271">
    <property type="entry name" value="Tet_transcr_reg_TetR-rel_C_sf"/>
</dbReference>
<dbReference type="InterPro" id="IPR050624">
    <property type="entry name" value="HTH-type_Tx_Regulator"/>
</dbReference>
<evidence type="ECO:0000313" key="5">
    <source>
        <dbReference type="Proteomes" id="UP000006866"/>
    </source>
</evidence>
<dbReference type="eggNOG" id="COG1309">
    <property type="taxonomic scope" value="Bacteria"/>
</dbReference>
<dbReference type="RefSeq" id="WP_014554183.1">
    <property type="nucleotide sequence ID" value="NC_017455.1"/>
</dbReference>
<dbReference type="OrthoDB" id="494991at2"/>
<dbReference type="KEGG" id="hpk:Hprae_2046"/>